<dbReference type="Gene3D" id="6.10.340.10">
    <property type="match status" value="1"/>
</dbReference>
<dbReference type="RefSeq" id="WP_269124738.1">
    <property type="nucleotide sequence ID" value="NZ_JAPUBN010000013.1"/>
</dbReference>
<keyword evidence="3" id="KW-1003">Cell membrane</keyword>
<evidence type="ECO:0000256" key="4">
    <source>
        <dbReference type="ARBA" id="ARBA00022692"/>
    </source>
</evidence>
<dbReference type="Proteomes" id="UP001149719">
    <property type="component" value="Unassembled WGS sequence"/>
</dbReference>
<feature type="transmembrane region" description="Helical" evidence="7">
    <location>
        <begin position="20"/>
        <end position="43"/>
    </location>
</feature>
<sequence length="488" mass="55437">METTKTSQRFLYFCRRHLSATMMMIITFASLVVLTVVLFWYALTNALDSYLSQQTEVLGSSLATQAAFNATQSILNNDLLSLNVLLTRLVIDDNIISARVFNKQDELLAEANSGNVKGFVQGTEIRPDEAQLVYSSSVKFRNEVVGHVLITLDRTSSQKTLADIKKLLISIAIFICALAVCIIFFFSRWLFAPINKITDVLEALSHKHKDAHIPTTFYLEAFQLAEATKSAQSTDWQKEDDETAQADIPQYEIDFDEILHEQSQRSCALFFEIRNLEEWHENMQPLQVANLLTPIYRALFQASESFLGQVHQYEGHSAIIFYTAQNSGNNLYTNAVCTAEVFLGVVKELLKTDMYENTPTIHFHISLHQGNPHVNEIIQDNAFYADRIQPLIHQMMEFKRSESIDSLLLSEEIFTLPDIQNKVFSGLPEILGEGEEETMVYTVKGISEKLNLKIRPNIESINTTHQQENATLNNEDPDEDYLNITASR</sequence>
<evidence type="ECO:0000256" key="3">
    <source>
        <dbReference type="ARBA" id="ARBA00022475"/>
    </source>
</evidence>
<keyword evidence="6 7" id="KW-0472">Membrane</keyword>
<comment type="subcellular location">
    <subcellularLocation>
        <location evidence="1">Cell membrane</location>
    </subcellularLocation>
</comment>
<dbReference type="Gene3D" id="3.30.70.1230">
    <property type="entry name" value="Nucleotide cyclase"/>
    <property type="match status" value="1"/>
</dbReference>
<comment type="caution">
    <text evidence="8">The sequence shown here is derived from an EMBL/GenBank/DDBJ whole genome shotgun (WGS) entry which is preliminary data.</text>
</comment>
<dbReference type="EMBL" id="JAPUBN010000013">
    <property type="protein sequence ID" value="MCZ2721735.1"/>
    <property type="molecule type" value="Genomic_DNA"/>
</dbReference>
<evidence type="ECO:0000313" key="9">
    <source>
        <dbReference type="Proteomes" id="UP001149719"/>
    </source>
</evidence>
<name>A0ABT4JTK7_9GAMM</name>
<comment type="similarity">
    <text evidence="2">Belongs to the Smp family.</text>
</comment>
<evidence type="ECO:0000256" key="5">
    <source>
        <dbReference type="ARBA" id="ARBA00022989"/>
    </source>
</evidence>
<keyword evidence="9" id="KW-1185">Reference proteome</keyword>
<evidence type="ECO:0000256" key="2">
    <source>
        <dbReference type="ARBA" id="ARBA00005362"/>
    </source>
</evidence>
<feature type="transmembrane region" description="Helical" evidence="7">
    <location>
        <begin position="167"/>
        <end position="191"/>
    </location>
</feature>
<evidence type="ECO:0000256" key="1">
    <source>
        <dbReference type="ARBA" id="ARBA00004236"/>
    </source>
</evidence>
<keyword evidence="5 7" id="KW-1133">Transmembrane helix</keyword>
<gene>
    <name evidence="8" type="ORF">O1D97_08740</name>
</gene>
<dbReference type="SUPFAM" id="SSF55073">
    <property type="entry name" value="Nucleotide cyclase"/>
    <property type="match status" value="1"/>
</dbReference>
<evidence type="ECO:0000256" key="7">
    <source>
        <dbReference type="SAM" id="Phobius"/>
    </source>
</evidence>
<reference evidence="8" key="1">
    <citation type="submission" date="2022-12" db="EMBL/GenBank/DDBJ databases">
        <title>Marinomonas 15G1-11 sp. nov, isolated from marine algae.</title>
        <authorList>
            <person name="Butt M."/>
            <person name="Choi D.G."/>
            <person name="Kim J.M."/>
            <person name="Lee J.K."/>
            <person name="Baek J.H."/>
            <person name="Jeon C.O."/>
        </authorList>
    </citation>
    <scope>NUCLEOTIDE SEQUENCE</scope>
    <source>
        <strain evidence="8">15G1-11</strain>
    </source>
</reference>
<dbReference type="InterPro" id="IPR019305">
    <property type="entry name" value="Uncharacterised_Smp"/>
</dbReference>
<protein>
    <submittedName>
        <fullName evidence="8">AhpA/YtjB family protein</fullName>
    </submittedName>
</protein>
<keyword evidence="4 7" id="KW-0812">Transmembrane</keyword>
<organism evidence="8 9">
    <name type="scientific">Marinomonas phaeophyticola</name>
    <dbReference type="NCBI Taxonomy" id="3004091"/>
    <lineage>
        <taxon>Bacteria</taxon>
        <taxon>Pseudomonadati</taxon>
        <taxon>Pseudomonadota</taxon>
        <taxon>Gammaproteobacteria</taxon>
        <taxon>Oceanospirillales</taxon>
        <taxon>Oceanospirillaceae</taxon>
        <taxon>Marinomonas</taxon>
    </lineage>
</organism>
<evidence type="ECO:0000256" key="6">
    <source>
        <dbReference type="ARBA" id="ARBA00023136"/>
    </source>
</evidence>
<accession>A0ABT4JTK7</accession>
<dbReference type="Pfam" id="PF10144">
    <property type="entry name" value="SMP_2"/>
    <property type="match status" value="1"/>
</dbReference>
<dbReference type="InterPro" id="IPR029787">
    <property type="entry name" value="Nucleotide_cyclase"/>
</dbReference>
<proteinExistence type="inferred from homology"/>
<evidence type="ECO:0000313" key="8">
    <source>
        <dbReference type="EMBL" id="MCZ2721735.1"/>
    </source>
</evidence>